<dbReference type="InterPro" id="IPR029055">
    <property type="entry name" value="Ntn_hydrolases_N"/>
</dbReference>
<dbReference type="GO" id="GO:0006508">
    <property type="term" value="P:proteolysis"/>
    <property type="evidence" value="ECO:0007669"/>
    <property type="project" value="UniProtKB-KW"/>
</dbReference>
<dbReference type="GO" id="GO:0005737">
    <property type="term" value="C:cytoplasm"/>
    <property type="evidence" value="ECO:0007669"/>
    <property type="project" value="TreeGrafter"/>
</dbReference>
<dbReference type="Pfam" id="PF01112">
    <property type="entry name" value="Asparaginase_2"/>
    <property type="match status" value="1"/>
</dbReference>
<keyword evidence="3 10" id="KW-0378">Hydrolase</keyword>
<evidence type="ECO:0000256" key="1">
    <source>
        <dbReference type="ARBA" id="ARBA00000306"/>
    </source>
</evidence>
<evidence type="ECO:0000256" key="3">
    <source>
        <dbReference type="ARBA" id="ARBA00022801"/>
    </source>
</evidence>
<dbReference type="EMBL" id="LS974202">
    <property type="protein sequence ID" value="SSC12855.1"/>
    <property type="molecule type" value="Genomic_DNA"/>
</dbReference>
<evidence type="ECO:0000256" key="6">
    <source>
        <dbReference type="PIRSR" id="PIRSR600246-1"/>
    </source>
</evidence>
<accession>A0A7Z7LF48</accession>
<evidence type="ECO:0000256" key="4">
    <source>
        <dbReference type="ARBA" id="ARBA00022813"/>
    </source>
</evidence>
<keyword evidence="4" id="KW-0068">Autocatalytic cleavage</keyword>
<organism evidence="10 11">
    <name type="scientific">Mesotoga infera</name>
    <dbReference type="NCBI Taxonomy" id="1236046"/>
    <lineage>
        <taxon>Bacteria</taxon>
        <taxon>Thermotogati</taxon>
        <taxon>Thermotogota</taxon>
        <taxon>Thermotogae</taxon>
        <taxon>Kosmotogales</taxon>
        <taxon>Kosmotogaceae</taxon>
        <taxon>Mesotoga</taxon>
    </lineage>
</organism>
<evidence type="ECO:0000256" key="5">
    <source>
        <dbReference type="ARBA" id="ARBA00049366"/>
    </source>
</evidence>
<sequence length="301" mass="32816">MQAIVVHGGAGSFESEEDHRSHKRGIAEALEVGFSILNRRKSSIEGVVAAVKKMEEDPAFNCGKGSVLNLKGEVEMDAAIMDSELNAGAVSGIKRILHPIEVARAVMEQTDNVLLSGQEVEEFIRIMGFPREENLVVPARQLQWQRNMEKIERGENLRFSRTISLARKTPGYYSTSGAVAIDDNGKMAAATSTGGIAMKTFGRVGDTPVIGAGTYANNFGAVSATGHGEKIIKLTLCRLVAFFMEQYPAQKAVDLALERAKYFDCECGLIAIDRYANIGIGHTTRDMSWAYVKEGHKPVTF</sequence>
<keyword evidence="11" id="KW-1185">Reference proteome</keyword>
<evidence type="ECO:0000256" key="9">
    <source>
        <dbReference type="SAM" id="MobiDB-lite"/>
    </source>
</evidence>
<proteinExistence type="predicted"/>
<evidence type="ECO:0000256" key="2">
    <source>
        <dbReference type="ARBA" id="ARBA00022670"/>
    </source>
</evidence>
<dbReference type="PANTHER" id="PTHR10188">
    <property type="entry name" value="L-ASPARAGINASE"/>
    <property type="match status" value="1"/>
</dbReference>
<evidence type="ECO:0000256" key="8">
    <source>
        <dbReference type="PIRSR" id="PIRSR600246-3"/>
    </source>
</evidence>
<dbReference type="AlphaFoldDB" id="A0A7Z7LF48"/>
<feature type="active site" description="Nucleophile" evidence="6">
    <location>
        <position position="175"/>
    </location>
</feature>
<dbReference type="InterPro" id="IPR033844">
    <property type="entry name" value="ASRGL1_meta"/>
</dbReference>
<evidence type="ECO:0000313" key="11">
    <source>
        <dbReference type="Proteomes" id="UP000250796"/>
    </source>
</evidence>
<feature type="binding site" evidence="7">
    <location>
        <begin position="203"/>
        <end position="206"/>
    </location>
    <ligand>
        <name>substrate</name>
    </ligand>
</feature>
<dbReference type="PANTHER" id="PTHR10188:SF43">
    <property type="entry name" value="ASPARAGINASE (EUROFUNG)"/>
    <property type="match status" value="1"/>
</dbReference>
<dbReference type="EC" id="3.5.1.1" evidence="10"/>
<comment type="catalytic activity">
    <reaction evidence="1">
        <text>Cleavage of a beta-linked Asp residue from the N-terminus of a polypeptide.</text>
        <dbReference type="EC" id="3.4.19.5"/>
    </reaction>
</comment>
<dbReference type="GO" id="GO:0004067">
    <property type="term" value="F:asparaginase activity"/>
    <property type="evidence" value="ECO:0007669"/>
    <property type="project" value="UniProtKB-EC"/>
</dbReference>
<dbReference type="InterPro" id="IPR000246">
    <property type="entry name" value="Peptidase_T2"/>
</dbReference>
<dbReference type="RefSeq" id="WP_169699081.1">
    <property type="nucleotide sequence ID" value="NZ_LS974202.1"/>
</dbReference>
<feature type="region of interest" description="Disordered" evidence="9">
    <location>
        <begin position="1"/>
        <end position="20"/>
    </location>
</feature>
<evidence type="ECO:0000313" key="10">
    <source>
        <dbReference type="EMBL" id="SSC12855.1"/>
    </source>
</evidence>
<name>A0A7Z7LF48_9BACT</name>
<evidence type="ECO:0000256" key="7">
    <source>
        <dbReference type="PIRSR" id="PIRSR600246-2"/>
    </source>
</evidence>
<comment type="catalytic activity">
    <reaction evidence="5">
        <text>L-asparagine + H2O = L-aspartate + NH4(+)</text>
        <dbReference type="Rhea" id="RHEA:21016"/>
        <dbReference type="ChEBI" id="CHEBI:15377"/>
        <dbReference type="ChEBI" id="CHEBI:28938"/>
        <dbReference type="ChEBI" id="CHEBI:29991"/>
        <dbReference type="ChEBI" id="CHEBI:58048"/>
        <dbReference type="EC" id="3.5.1.1"/>
    </reaction>
</comment>
<feature type="binding site" evidence="7">
    <location>
        <begin position="225"/>
        <end position="228"/>
    </location>
    <ligand>
        <name>substrate</name>
    </ligand>
</feature>
<dbReference type="KEGG" id="minf:MESINF_1411"/>
<dbReference type="Proteomes" id="UP000250796">
    <property type="component" value="Chromosome MESINF"/>
</dbReference>
<dbReference type="CDD" id="cd04702">
    <property type="entry name" value="ASRGL1_like"/>
    <property type="match status" value="1"/>
</dbReference>
<dbReference type="FunFam" id="3.60.20.30:FF:000001">
    <property type="entry name" value="Isoaspartyl peptidase/L-asparaginase"/>
    <property type="match status" value="1"/>
</dbReference>
<keyword evidence="2" id="KW-0645">Protease</keyword>
<reference evidence="10 11" key="1">
    <citation type="submission" date="2017-01" db="EMBL/GenBank/DDBJ databases">
        <authorList>
            <person name="Erauso G."/>
        </authorList>
    </citation>
    <scope>NUCLEOTIDE SEQUENCE [LARGE SCALE GENOMIC DNA]</scope>
    <source>
        <strain evidence="10">MESINF1</strain>
    </source>
</reference>
<dbReference type="GO" id="GO:0008798">
    <property type="term" value="F:beta-aspartyl-peptidase activity"/>
    <property type="evidence" value="ECO:0007669"/>
    <property type="project" value="UniProtKB-EC"/>
</dbReference>
<feature type="site" description="Cleavage; by autolysis" evidence="8">
    <location>
        <begin position="174"/>
        <end position="175"/>
    </location>
</feature>
<gene>
    <name evidence="10" type="ORF">MESINF_1411</name>
</gene>
<dbReference type="SUPFAM" id="SSF56235">
    <property type="entry name" value="N-terminal nucleophile aminohydrolases (Ntn hydrolases)"/>
    <property type="match status" value="1"/>
</dbReference>
<dbReference type="Gene3D" id="3.60.20.30">
    <property type="entry name" value="(Glycosyl)asparaginase"/>
    <property type="match status" value="1"/>
</dbReference>
<protein>
    <submittedName>
        <fullName evidence="10">Putative L-asparaginase</fullName>
        <ecNumber evidence="10">3.5.1.1</ecNumber>
    </submittedName>
</protein>